<dbReference type="AlphaFoldDB" id="A0A7V8FNS6"/>
<dbReference type="Pfam" id="PF07883">
    <property type="entry name" value="Cupin_2"/>
    <property type="match status" value="1"/>
</dbReference>
<dbReference type="InterPro" id="IPR010982">
    <property type="entry name" value="Lambda_DNA-bd_dom_sf"/>
</dbReference>
<dbReference type="SUPFAM" id="SSF51182">
    <property type="entry name" value="RmlC-like cupins"/>
    <property type="match status" value="1"/>
</dbReference>
<evidence type="ECO:0000259" key="2">
    <source>
        <dbReference type="PROSITE" id="PS50943"/>
    </source>
</evidence>
<comment type="caution">
    <text evidence="3">The sequence shown here is derived from an EMBL/GenBank/DDBJ whole genome shotgun (WGS) entry which is preliminary data.</text>
</comment>
<dbReference type="InterPro" id="IPR001387">
    <property type="entry name" value="Cro/C1-type_HTH"/>
</dbReference>
<dbReference type="EMBL" id="WNDQ01000025">
    <property type="protein sequence ID" value="KAF1021152.1"/>
    <property type="molecule type" value="Genomic_DNA"/>
</dbReference>
<dbReference type="PANTHER" id="PTHR46797:SF1">
    <property type="entry name" value="METHYLPHOSPHONATE SYNTHASE"/>
    <property type="match status" value="1"/>
</dbReference>
<sequence length="181" mass="20046">MRIRYARTCKSATLKAVAATVGCSESMLSKIECGQANPSLNMLHRIAQALDTNVAELTTVVSAVDSPVQKAQERLVVNFDGNGRHPRKIRLERLVPPKRGQLLQGDIHILEPRAKVTGSIAHLGEEMGYVLQGRLRLTLGDDTYELECGDSFYFASETPHSYMNPGYETTRVLWVNTPATF</sequence>
<gene>
    <name evidence="3" type="primary">puuR_2</name>
    <name evidence="3" type="ORF">GAK30_02046</name>
</gene>
<reference evidence="4" key="1">
    <citation type="journal article" date="2020" name="MBio">
        <title>Horizontal gene transfer to a defensive symbiont with a reduced genome amongst a multipartite beetle microbiome.</title>
        <authorList>
            <person name="Waterworth S.C."/>
            <person name="Florez L.V."/>
            <person name="Rees E.R."/>
            <person name="Hertweck C."/>
            <person name="Kaltenpoth M."/>
            <person name="Kwan J.C."/>
        </authorList>
    </citation>
    <scope>NUCLEOTIDE SEQUENCE [LARGE SCALE GENOMIC DNA]</scope>
</reference>
<dbReference type="Gene3D" id="2.60.120.10">
    <property type="entry name" value="Jelly Rolls"/>
    <property type="match status" value="1"/>
</dbReference>
<dbReference type="SUPFAM" id="SSF47413">
    <property type="entry name" value="lambda repressor-like DNA-binding domains"/>
    <property type="match status" value="1"/>
</dbReference>
<dbReference type="GO" id="GO:0003677">
    <property type="term" value="F:DNA binding"/>
    <property type="evidence" value="ECO:0007669"/>
    <property type="project" value="UniProtKB-KW"/>
</dbReference>
<dbReference type="GO" id="GO:0003700">
    <property type="term" value="F:DNA-binding transcription factor activity"/>
    <property type="evidence" value="ECO:0007669"/>
    <property type="project" value="TreeGrafter"/>
</dbReference>
<dbReference type="PANTHER" id="PTHR46797">
    <property type="entry name" value="HTH-TYPE TRANSCRIPTIONAL REGULATOR"/>
    <property type="match status" value="1"/>
</dbReference>
<organism evidence="3 4">
    <name type="scientific">Paracidovorax wautersii</name>
    <dbReference type="NCBI Taxonomy" id="1177982"/>
    <lineage>
        <taxon>Bacteria</taxon>
        <taxon>Pseudomonadati</taxon>
        <taxon>Pseudomonadota</taxon>
        <taxon>Betaproteobacteria</taxon>
        <taxon>Burkholderiales</taxon>
        <taxon>Comamonadaceae</taxon>
        <taxon>Paracidovorax</taxon>
    </lineage>
</organism>
<dbReference type="Gene3D" id="1.10.260.40">
    <property type="entry name" value="lambda repressor-like DNA-binding domains"/>
    <property type="match status" value="1"/>
</dbReference>
<dbReference type="GO" id="GO:0005829">
    <property type="term" value="C:cytosol"/>
    <property type="evidence" value="ECO:0007669"/>
    <property type="project" value="TreeGrafter"/>
</dbReference>
<dbReference type="CDD" id="cd00093">
    <property type="entry name" value="HTH_XRE"/>
    <property type="match status" value="1"/>
</dbReference>
<dbReference type="InterPro" id="IPR014710">
    <property type="entry name" value="RmlC-like_jellyroll"/>
</dbReference>
<dbReference type="InterPro" id="IPR011051">
    <property type="entry name" value="RmlC_Cupin_sf"/>
</dbReference>
<accession>A0A7V8FNS6</accession>
<dbReference type="CDD" id="cd02209">
    <property type="entry name" value="cupin_XRE_C"/>
    <property type="match status" value="1"/>
</dbReference>
<dbReference type="Pfam" id="PF01381">
    <property type="entry name" value="HTH_3"/>
    <property type="match status" value="1"/>
</dbReference>
<name>A0A7V8FNS6_9BURK</name>
<dbReference type="InterPro" id="IPR050807">
    <property type="entry name" value="TransReg_Diox_bact_type"/>
</dbReference>
<evidence type="ECO:0000313" key="4">
    <source>
        <dbReference type="Proteomes" id="UP000461670"/>
    </source>
</evidence>
<feature type="domain" description="HTH cro/C1-type" evidence="2">
    <location>
        <begin position="3"/>
        <end position="57"/>
    </location>
</feature>
<proteinExistence type="predicted"/>
<evidence type="ECO:0000313" key="3">
    <source>
        <dbReference type="EMBL" id="KAF1021152.1"/>
    </source>
</evidence>
<dbReference type="InterPro" id="IPR013096">
    <property type="entry name" value="Cupin_2"/>
</dbReference>
<dbReference type="PROSITE" id="PS50943">
    <property type="entry name" value="HTH_CROC1"/>
    <property type="match status" value="1"/>
</dbReference>
<protein>
    <submittedName>
        <fullName evidence="3">HTH-type transcriptional regulator PuuR</fullName>
    </submittedName>
</protein>
<dbReference type="SMART" id="SM00530">
    <property type="entry name" value="HTH_XRE"/>
    <property type="match status" value="1"/>
</dbReference>
<dbReference type="Proteomes" id="UP000461670">
    <property type="component" value="Unassembled WGS sequence"/>
</dbReference>
<evidence type="ECO:0000256" key="1">
    <source>
        <dbReference type="ARBA" id="ARBA00023125"/>
    </source>
</evidence>
<keyword evidence="1" id="KW-0238">DNA-binding</keyword>